<dbReference type="EMBL" id="QXFU01001308">
    <property type="protein sequence ID" value="KAE9005306.1"/>
    <property type="molecule type" value="Genomic_DNA"/>
</dbReference>
<evidence type="ECO:0000313" key="2">
    <source>
        <dbReference type="Proteomes" id="UP000435112"/>
    </source>
</evidence>
<organism evidence="1 2">
    <name type="scientific">Phytophthora rubi</name>
    <dbReference type="NCBI Taxonomy" id="129364"/>
    <lineage>
        <taxon>Eukaryota</taxon>
        <taxon>Sar</taxon>
        <taxon>Stramenopiles</taxon>
        <taxon>Oomycota</taxon>
        <taxon>Peronosporomycetes</taxon>
        <taxon>Peronosporales</taxon>
        <taxon>Peronosporaceae</taxon>
        <taxon>Phytophthora</taxon>
    </lineage>
</organism>
<accession>A0A6A3KD17</accession>
<proteinExistence type="predicted"/>
<sequence length="96" mass="10415">MLEFSDKKSRFLPALLTIIALDIISAFGATTDSANMTMATQVLRYRQSQKSSRATTCTICTTIAVAMNFTVQHKTCGAEHDDTSTVTTVYTATARA</sequence>
<protein>
    <submittedName>
        <fullName evidence="1">Uncharacterized protein</fullName>
    </submittedName>
</protein>
<reference evidence="1 2" key="1">
    <citation type="submission" date="2018-09" db="EMBL/GenBank/DDBJ databases">
        <title>Genomic investigation of the strawberry pathogen Phytophthora fragariae indicates pathogenicity is determined by transcriptional variation in three key races.</title>
        <authorList>
            <person name="Adams T.M."/>
            <person name="Armitage A.D."/>
            <person name="Sobczyk M.K."/>
            <person name="Bates H.J."/>
            <person name="Dunwell J.M."/>
            <person name="Nellist C.F."/>
            <person name="Harrison R.J."/>
        </authorList>
    </citation>
    <scope>NUCLEOTIDE SEQUENCE [LARGE SCALE GENOMIC DNA]</scope>
    <source>
        <strain evidence="1 2">SCRP324</strain>
    </source>
</reference>
<evidence type="ECO:0000313" key="1">
    <source>
        <dbReference type="EMBL" id="KAE9005306.1"/>
    </source>
</evidence>
<gene>
    <name evidence="1" type="ORF">PR002_g16804</name>
</gene>
<name>A0A6A3KD17_9STRA</name>
<dbReference type="AlphaFoldDB" id="A0A6A3KD17"/>
<dbReference type="Proteomes" id="UP000435112">
    <property type="component" value="Unassembled WGS sequence"/>
</dbReference>
<comment type="caution">
    <text evidence="1">The sequence shown here is derived from an EMBL/GenBank/DDBJ whole genome shotgun (WGS) entry which is preliminary data.</text>
</comment>